<accession>B9BWC6</accession>
<protein>
    <submittedName>
        <fullName evidence="2">Uncharacterized protein</fullName>
    </submittedName>
</protein>
<sequence>MACRRGAVGGAAGFDAASLDFGRPTKHPARRQAPLFDTQHCGGATRRDATRA</sequence>
<organism evidence="2 3">
    <name type="scientific">Burkholderia multivorans CGD2</name>
    <dbReference type="NCBI Taxonomy" id="513052"/>
    <lineage>
        <taxon>Bacteria</taxon>
        <taxon>Pseudomonadati</taxon>
        <taxon>Pseudomonadota</taxon>
        <taxon>Betaproteobacteria</taxon>
        <taxon>Burkholderiales</taxon>
        <taxon>Burkholderiaceae</taxon>
        <taxon>Burkholderia</taxon>
        <taxon>Burkholderia cepacia complex</taxon>
    </lineage>
</organism>
<evidence type="ECO:0000313" key="2">
    <source>
        <dbReference type="EMBL" id="EEE04943.1"/>
    </source>
</evidence>
<evidence type="ECO:0000256" key="1">
    <source>
        <dbReference type="SAM" id="MobiDB-lite"/>
    </source>
</evidence>
<dbReference type="AlphaFoldDB" id="B9BWC6"/>
<evidence type="ECO:0000313" key="3">
    <source>
        <dbReference type="Proteomes" id="UP000004535"/>
    </source>
</evidence>
<proteinExistence type="predicted"/>
<reference evidence="2 3" key="1">
    <citation type="journal article" date="2012" name="J. Bacteriol.">
        <title>Draft Genome Sequence Determination for Cystic Fibrosis and Chronic Granulomatous Disease Burkholderia multivorans Isolates.</title>
        <authorList>
            <person name="Varga J.J."/>
            <person name="Losada L."/>
            <person name="Zelazny A.M."/>
            <person name="Brinkac L."/>
            <person name="Harkins D."/>
            <person name="Radune D."/>
            <person name="Hostetler J."/>
            <person name="Sampaio E.P."/>
            <person name="Ronning C.M."/>
            <person name="Nierman W.C."/>
            <person name="Greenberg D.E."/>
            <person name="Holland S.M."/>
            <person name="Goldberg J.B."/>
        </authorList>
    </citation>
    <scope>NUCLEOTIDE SEQUENCE [LARGE SCALE GENOMIC DNA]</scope>
    <source>
        <strain evidence="2 3">CGD2</strain>
    </source>
</reference>
<dbReference type="Proteomes" id="UP000004535">
    <property type="component" value="Unassembled WGS sequence"/>
</dbReference>
<comment type="caution">
    <text evidence="2">The sequence shown here is derived from an EMBL/GenBank/DDBJ whole genome shotgun (WGS) entry which is preliminary data.</text>
</comment>
<name>B9BWC6_9BURK</name>
<feature type="region of interest" description="Disordered" evidence="1">
    <location>
        <begin position="1"/>
        <end position="52"/>
    </location>
</feature>
<dbReference type="EMBL" id="ACFC01000012">
    <property type="protein sequence ID" value="EEE04943.1"/>
    <property type="molecule type" value="Genomic_DNA"/>
</dbReference>
<gene>
    <name evidence="2" type="ORF">BURMUCGD2_3457</name>
</gene>